<evidence type="ECO:0000313" key="1">
    <source>
        <dbReference type="EMBL" id="GAS94794.1"/>
    </source>
</evidence>
<reference evidence="2" key="1">
    <citation type="journal article" date="2016" name="Genome Announc.">
        <title>Draft Genome Sequences of Five Rapidly Growing Mycobacterium Species, M. thermoresistibile, M. fortuitum subsp. acetamidolyticum, M. canariasense, M. brisbanense, and M. novocastrense.</title>
        <authorList>
            <person name="Katahira K."/>
            <person name="Ogura Y."/>
            <person name="Gotoh Y."/>
            <person name="Hayashi T."/>
        </authorList>
    </citation>
    <scope>NUCLEOTIDE SEQUENCE [LARGE SCALE GENOMIC DNA]</scope>
    <source>
        <strain evidence="2">JCM15298</strain>
    </source>
</reference>
<organism evidence="1 2">
    <name type="scientific">Mycolicibacterium canariasense</name>
    <name type="common">Mycobacterium canariasense</name>
    <dbReference type="NCBI Taxonomy" id="228230"/>
    <lineage>
        <taxon>Bacteria</taxon>
        <taxon>Bacillati</taxon>
        <taxon>Actinomycetota</taxon>
        <taxon>Actinomycetes</taxon>
        <taxon>Mycobacteriales</taxon>
        <taxon>Mycobacteriaceae</taxon>
        <taxon>Mycolicibacterium</taxon>
    </lineage>
</organism>
<accession>A0A100WB08</accession>
<reference evidence="2" key="2">
    <citation type="submission" date="2016-02" db="EMBL/GenBank/DDBJ databases">
        <title>Draft genome sequence of five rapidly growing Mycobacterium species.</title>
        <authorList>
            <person name="Katahira K."/>
            <person name="Gotou Y."/>
            <person name="Iida K."/>
            <person name="Ogura Y."/>
            <person name="Hayashi T."/>
        </authorList>
    </citation>
    <scope>NUCLEOTIDE SEQUENCE [LARGE SCALE GENOMIC DNA]</scope>
    <source>
        <strain evidence="2">JCM15298</strain>
    </source>
</reference>
<dbReference type="Proteomes" id="UP000069443">
    <property type="component" value="Unassembled WGS sequence"/>
</dbReference>
<evidence type="ECO:0000313" key="2">
    <source>
        <dbReference type="Proteomes" id="UP000069443"/>
    </source>
</evidence>
<dbReference type="RefSeq" id="WP_024452057.1">
    <property type="nucleotide sequence ID" value="NZ_BCSY01000035.1"/>
</dbReference>
<comment type="caution">
    <text evidence="1">The sequence shown here is derived from an EMBL/GenBank/DDBJ whole genome shotgun (WGS) entry which is preliminary data.</text>
</comment>
<sequence>MSNDESDLAQAFRLLSALHENITHTTRAIEKFERQRRLGSPAGPQEQLLRRELAEAHGHINRIYERFPETRR</sequence>
<keyword evidence="2" id="KW-1185">Reference proteome</keyword>
<protein>
    <submittedName>
        <fullName evidence="1">Uncharacterized protein</fullName>
    </submittedName>
</protein>
<dbReference type="EMBL" id="BCSY01000035">
    <property type="protein sequence ID" value="GAS94794.1"/>
    <property type="molecule type" value="Genomic_DNA"/>
</dbReference>
<name>A0A100WB08_MYCCR</name>
<dbReference type="AlphaFoldDB" id="A0A100WB08"/>
<proteinExistence type="predicted"/>
<gene>
    <name evidence="1" type="ORF">RMCC_1760</name>
</gene>